<feature type="region of interest" description="Disordered" evidence="1">
    <location>
        <begin position="378"/>
        <end position="398"/>
    </location>
</feature>
<dbReference type="PANTHER" id="PTHR35559">
    <property type="entry name" value="CHITIN-BINDING TYPE-4 DOMAIN-CONTAINING PROTEIN"/>
    <property type="match status" value="1"/>
</dbReference>
<dbReference type="EMBL" id="BQFW01000015">
    <property type="protein sequence ID" value="GJJ78699.1"/>
    <property type="molecule type" value="Genomic_DNA"/>
</dbReference>
<dbReference type="OrthoDB" id="64281at2759"/>
<dbReference type="Gene3D" id="2.70.50.70">
    <property type="match status" value="1"/>
</dbReference>
<reference evidence="3" key="1">
    <citation type="submission" date="2021-11" db="EMBL/GenBank/DDBJ databases">
        <authorList>
            <person name="Herlambang A."/>
            <person name="Guo Y."/>
            <person name="Takashima Y."/>
            <person name="Nishizawa T."/>
        </authorList>
    </citation>
    <scope>NUCLEOTIDE SEQUENCE</scope>
    <source>
        <strain evidence="3">E1425</strain>
    </source>
</reference>
<evidence type="ECO:0000313" key="4">
    <source>
        <dbReference type="Proteomes" id="UP000827284"/>
    </source>
</evidence>
<evidence type="ECO:0000256" key="2">
    <source>
        <dbReference type="SAM" id="SignalP"/>
    </source>
</evidence>
<feature type="compositionally biased region" description="Low complexity" evidence="1">
    <location>
        <begin position="378"/>
        <end position="397"/>
    </location>
</feature>
<evidence type="ECO:0000313" key="3">
    <source>
        <dbReference type="EMBL" id="GJJ78699.1"/>
    </source>
</evidence>
<protein>
    <recommendedName>
        <fullName evidence="5">Chitin-binding type-4 domain-containing protein</fullName>
    </recommendedName>
</protein>
<gene>
    <name evidence="3" type="ORF">EMPS_11058</name>
</gene>
<keyword evidence="2" id="KW-0732">Signal</keyword>
<comment type="caution">
    <text evidence="3">The sequence shown here is derived from an EMBL/GenBank/DDBJ whole genome shotgun (WGS) entry which is preliminary data.</text>
</comment>
<evidence type="ECO:0000256" key="1">
    <source>
        <dbReference type="SAM" id="MobiDB-lite"/>
    </source>
</evidence>
<accession>A0A9P3M1S2</accession>
<feature type="chain" id="PRO_5040276172" description="Chitin-binding type-4 domain-containing protein" evidence="2">
    <location>
        <begin position="34"/>
        <end position="454"/>
    </location>
</feature>
<reference evidence="3" key="2">
    <citation type="journal article" date="2022" name="Microbiol. Resour. Announc.">
        <title>Whole-Genome Sequence of Entomortierella parvispora E1425, a Mucoromycotan Fungus Associated with Burkholderiaceae-Related Endosymbiotic Bacteria.</title>
        <authorList>
            <person name="Herlambang A."/>
            <person name="Guo Y."/>
            <person name="Takashima Y."/>
            <person name="Narisawa K."/>
            <person name="Ohta H."/>
            <person name="Nishizawa T."/>
        </authorList>
    </citation>
    <scope>NUCLEOTIDE SEQUENCE</scope>
    <source>
        <strain evidence="3">E1425</strain>
    </source>
</reference>
<evidence type="ECO:0008006" key="5">
    <source>
        <dbReference type="Google" id="ProtNLM"/>
    </source>
</evidence>
<dbReference type="PANTHER" id="PTHR35559:SF1">
    <property type="entry name" value="CHITIN-BINDING TYPE-4 DOMAIN-CONTAINING PROTEIN"/>
    <property type="match status" value="1"/>
</dbReference>
<proteinExistence type="predicted"/>
<organism evidence="3 4">
    <name type="scientific">Entomortierella parvispora</name>
    <dbReference type="NCBI Taxonomy" id="205924"/>
    <lineage>
        <taxon>Eukaryota</taxon>
        <taxon>Fungi</taxon>
        <taxon>Fungi incertae sedis</taxon>
        <taxon>Mucoromycota</taxon>
        <taxon>Mortierellomycotina</taxon>
        <taxon>Mortierellomycetes</taxon>
        <taxon>Mortierellales</taxon>
        <taxon>Mortierellaceae</taxon>
        <taxon>Entomortierella</taxon>
    </lineage>
</organism>
<dbReference type="AlphaFoldDB" id="A0A9P3M1S2"/>
<dbReference type="Proteomes" id="UP000827284">
    <property type="component" value="Unassembled WGS sequence"/>
</dbReference>
<name>A0A9P3M1S2_9FUNG</name>
<feature type="signal peptide" evidence="2">
    <location>
        <begin position="1"/>
        <end position="33"/>
    </location>
</feature>
<sequence length="454" mass="48563">MTPTHSSYNSARMLLTLLLALNVITFQPSTVSAHSWLDCTDMRDYGCAGFPLGYPSRGDIDINTKYTYLVQDRRPDASVCQPGRQNIPGNNPFPIASVTPGQGLHLTWQPDGHLNDANPSIIEIHWSGVPDTQLHTRSELSSSTVLGTMIFATSANCDSPSEPNTCCHGHLTIPESTKPGTYQLVWWWKYDRNPHGEEYSTCFEINVSGGSAKETAATNSPPLQQVEATTVPLAPTIAEANLQVGTTPDTAIVKQMPERLELAYLTEESGNTAPTVAAMSSVPTVKNVVDSVQDDPPTDVTSQPSKSLADVYNIGNDQIVGEGVDIGYNGGDEMGDLAGDAVNNEEDKDLAPQPVPSPSQLINCTVDAVLAPSNASALTTNTNESNTETRNNTSDSNATILVPTLRPNDANSPNTPYNRTLASLYPLDSGSSAGEPHRLIGCLTTTVVMTIFAF</sequence>
<keyword evidence="4" id="KW-1185">Reference proteome</keyword>